<feature type="signal peptide" evidence="1">
    <location>
        <begin position="1"/>
        <end position="22"/>
    </location>
</feature>
<dbReference type="InterPro" id="IPR013320">
    <property type="entry name" value="ConA-like_dom_sf"/>
</dbReference>
<evidence type="ECO:0000313" key="2">
    <source>
        <dbReference type="EMBL" id="SQG90233.1"/>
    </source>
</evidence>
<dbReference type="SUPFAM" id="SSF49899">
    <property type="entry name" value="Concanavalin A-like lectins/glucanases"/>
    <property type="match status" value="2"/>
</dbReference>
<reference evidence="2 3" key="1">
    <citation type="submission" date="2018-06" db="EMBL/GenBank/DDBJ databases">
        <authorList>
            <consortium name="Pathogen Informatics"/>
            <person name="Doyle S."/>
        </authorList>
    </citation>
    <scope>NUCLEOTIDE SEQUENCE [LARGE SCALE GENOMIC DNA]</scope>
    <source>
        <strain evidence="2 3">NCTC12272</strain>
    </source>
</reference>
<dbReference type="Proteomes" id="UP000249566">
    <property type="component" value="Chromosome 1"/>
</dbReference>
<evidence type="ECO:0000313" key="3">
    <source>
        <dbReference type="Proteomes" id="UP000249566"/>
    </source>
</evidence>
<name>A0AAX2IWH8_LEGPN</name>
<keyword evidence="1" id="KW-0732">Signal</keyword>
<protein>
    <recommendedName>
        <fullName evidence="4">LamG domain-containing protein</fullName>
    </recommendedName>
</protein>
<organism evidence="2 3">
    <name type="scientific">Legionella pneumophila subsp. pascullei</name>
    <dbReference type="NCBI Taxonomy" id="91890"/>
    <lineage>
        <taxon>Bacteria</taxon>
        <taxon>Pseudomonadati</taxon>
        <taxon>Pseudomonadota</taxon>
        <taxon>Gammaproteobacteria</taxon>
        <taxon>Legionellales</taxon>
        <taxon>Legionellaceae</taxon>
        <taxon>Legionella</taxon>
    </lineage>
</organism>
<dbReference type="RefSeq" id="WP_027221573.1">
    <property type="nucleotide sequence ID" value="NZ_CAAAIJ010000001.1"/>
</dbReference>
<sequence length="659" mass="74746">MKNIILSVPVVFSIFFPIPNNASNFYPSGIVSEWNAMHTEGDRVLDSLKINTGSLYNVVSQWDGNGEIFNFNAGHIRIPDSPSLNPMDSFTISTWVKINSHNSSTYQTLVSKVQRNENMHSTDLLSYDATDIEGTSASRGNYSKTVFDGRYIYSVSIPPIGSASKILRYDTRSNFTDPSAWNTFTMLKLKKQPDDRHWYSGYNSLTFDGRYIYLVPTSYSYEPNHGFALRYDTHGALDHTSSWKSFDIKTLDGMSDLVRFRDGAFDGKYVYFTGGGVKKSIGQKIARYDTSLNFDDPNSWTYQAINLILPNVGNTVYNSTVLAGNYLYFIPSDGMFVRYDITKPFNKPTSWTYYNAANTNGSNSSINYIGGAFDGRYIYFSPGSGAYAESMLRYDTQQEFNNPSAWLTYSVKEPISSGKFRLKSYSGMGFDGRYVYYFPYRYKEYNIPRVEERFGGRILRYDTTKPYLESSSWSQLEFNNTQGNLLSVTFDNRYFYIPVGNGSAYRAIITRFDTSSNDNYAFSFNRNFSSDNNSGRTLGPNFNIGTSNGYYSLYSNAVLNNGWHLFTGTYDGSKMSLYIDTNLATSRSASGVLNMNNDDLLLGSSIHNAFNYFGDMNKIQLYNRSLTLLEIKQLYRLSPYGGCDLSVTDSCKRSDNRNN</sequence>
<accession>A0AAX2IWH8</accession>
<proteinExistence type="predicted"/>
<evidence type="ECO:0008006" key="4">
    <source>
        <dbReference type="Google" id="ProtNLM"/>
    </source>
</evidence>
<dbReference type="Gene3D" id="2.60.120.200">
    <property type="match status" value="2"/>
</dbReference>
<dbReference type="EMBL" id="LS483412">
    <property type="protein sequence ID" value="SQG90233.1"/>
    <property type="molecule type" value="Genomic_DNA"/>
</dbReference>
<dbReference type="AlphaFoldDB" id="A0AAX2IWH8"/>
<evidence type="ECO:0000256" key="1">
    <source>
        <dbReference type="SAM" id="SignalP"/>
    </source>
</evidence>
<feature type="chain" id="PRO_5043690706" description="LamG domain-containing protein" evidence="1">
    <location>
        <begin position="23"/>
        <end position="659"/>
    </location>
</feature>
<dbReference type="Pfam" id="PF13385">
    <property type="entry name" value="Laminin_G_3"/>
    <property type="match status" value="1"/>
</dbReference>
<gene>
    <name evidence="2" type="ORF">NCTC12272_01422</name>
</gene>